<dbReference type="EMBL" id="LXHC01000001">
    <property type="protein sequence ID" value="OAU98495.1"/>
    <property type="molecule type" value="Genomic_DNA"/>
</dbReference>
<sequence length="82" mass="9582">MNSNRSFAFIPARFTHFAFAFYMSAIMAFLMTIILVFINTGYDSAFWMRAFQSYIIAWPIAFFCVIFVRPLVMRLLSLTVKS</sequence>
<comment type="caution">
    <text evidence="2">The sequence shown here is derived from an EMBL/GenBank/DDBJ whole genome shotgun (WGS) entry which is preliminary data.</text>
</comment>
<evidence type="ECO:0000313" key="2">
    <source>
        <dbReference type="EMBL" id="OAU98495.1"/>
    </source>
</evidence>
<keyword evidence="3" id="KW-1185">Reference proteome</keyword>
<dbReference type="PATRIC" id="fig|480.237.peg.1712"/>
<organism evidence="2 3">
    <name type="scientific">Moraxella catarrhalis</name>
    <name type="common">Branhamella catarrhalis</name>
    <dbReference type="NCBI Taxonomy" id="480"/>
    <lineage>
        <taxon>Bacteria</taxon>
        <taxon>Pseudomonadati</taxon>
        <taxon>Pseudomonadota</taxon>
        <taxon>Gammaproteobacteria</taxon>
        <taxon>Moraxellales</taxon>
        <taxon>Moraxellaceae</taxon>
        <taxon>Moraxella</taxon>
    </lineage>
</organism>
<dbReference type="OrthoDB" id="6007993at2"/>
<feature type="transmembrane region" description="Helical" evidence="1">
    <location>
        <begin position="20"/>
        <end position="42"/>
    </location>
</feature>
<dbReference type="AlphaFoldDB" id="A0A198UQ93"/>
<dbReference type="Pfam" id="PF11391">
    <property type="entry name" value="DUF2798"/>
    <property type="match status" value="1"/>
</dbReference>
<evidence type="ECO:0000313" key="3">
    <source>
        <dbReference type="Proteomes" id="UP000078228"/>
    </source>
</evidence>
<dbReference type="InterPro" id="IPR021529">
    <property type="entry name" value="DUF2798"/>
</dbReference>
<evidence type="ECO:0008006" key="4">
    <source>
        <dbReference type="Google" id="ProtNLM"/>
    </source>
</evidence>
<protein>
    <recommendedName>
        <fullName evidence="4">DUF2798 domain-containing protein</fullName>
    </recommendedName>
</protein>
<keyword evidence="1" id="KW-1133">Transmembrane helix</keyword>
<evidence type="ECO:0000256" key="1">
    <source>
        <dbReference type="SAM" id="Phobius"/>
    </source>
</evidence>
<dbReference type="RefSeq" id="WP_064610445.1">
    <property type="nucleotide sequence ID" value="NZ_LXHB01000038.1"/>
</dbReference>
<gene>
    <name evidence="2" type="ORF">AO384_0079</name>
</gene>
<dbReference type="Proteomes" id="UP000078228">
    <property type="component" value="Unassembled WGS sequence"/>
</dbReference>
<reference evidence="2 3" key="1">
    <citation type="journal article" date="2016" name="Genome Biol. Evol.">
        <title>Comparative Genomic Analyses of the Moraxella catarrhalis Serosensitive and Seroresistant Lineages Demonstrate Their Independent Evolution.</title>
        <authorList>
            <person name="Earl J.P."/>
            <person name="de Vries S.P."/>
            <person name="Ahmed A."/>
            <person name="Powell E."/>
            <person name="Schultz M.P."/>
            <person name="Hermans P.W."/>
            <person name="Hill D.J."/>
            <person name="Zhou Z."/>
            <person name="Constantinidou C.I."/>
            <person name="Hu F.Z."/>
            <person name="Bootsma H.J."/>
            <person name="Ehrlich G.D."/>
        </authorList>
    </citation>
    <scope>NUCLEOTIDE SEQUENCE [LARGE SCALE GENOMIC DNA]</scope>
    <source>
        <strain evidence="2 3">Z7542</strain>
    </source>
</reference>
<name>A0A198UQ93_MORCA</name>
<feature type="transmembrane region" description="Helical" evidence="1">
    <location>
        <begin position="54"/>
        <end position="72"/>
    </location>
</feature>
<accession>A0A198UQ93</accession>
<keyword evidence="1" id="KW-0812">Transmembrane</keyword>
<keyword evidence="1" id="KW-0472">Membrane</keyword>
<proteinExistence type="predicted"/>